<feature type="transmembrane region" description="Helical" evidence="6">
    <location>
        <begin position="471"/>
        <end position="495"/>
    </location>
</feature>
<accession>A0A2I2FLX5</accession>
<keyword evidence="9" id="KW-1185">Reference proteome</keyword>
<keyword evidence="4 6" id="KW-0472">Membrane</keyword>
<dbReference type="PANTHER" id="PTHR23502:SF3">
    <property type="entry name" value="MAJOR FACILITATOR SUPERFAMILY (MFS) PROFILE DOMAIN-CONTAINING PROTEIN-RELATED"/>
    <property type="match status" value="1"/>
</dbReference>
<dbReference type="STRING" id="41067.A0A2I2FLX5"/>
<dbReference type="AlphaFoldDB" id="A0A2I2FLX5"/>
<evidence type="ECO:0000313" key="9">
    <source>
        <dbReference type="Proteomes" id="UP000234585"/>
    </source>
</evidence>
<dbReference type="RefSeq" id="XP_024675622.1">
    <property type="nucleotide sequence ID" value="XM_024820874.1"/>
</dbReference>
<reference evidence="8 9" key="1">
    <citation type="submission" date="2017-12" db="EMBL/GenBank/DDBJ databases">
        <authorList>
            <consortium name="DOE Joint Genome Institute"/>
            <person name="Haridas S."/>
            <person name="Kjaerbolling I."/>
            <person name="Vesth T.C."/>
            <person name="Frisvad J.C."/>
            <person name="Nybo J.L."/>
            <person name="Theobald S."/>
            <person name="Kuo A."/>
            <person name="Bowyer P."/>
            <person name="Matsuda Y."/>
            <person name="Mondo S."/>
            <person name="Lyhne E.K."/>
            <person name="Kogle M.E."/>
            <person name="Clum A."/>
            <person name="Lipzen A."/>
            <person name="Salamov A."/>
            <person name="Ngan C.Y."/>
            <person name="Daum C."/>
            <person name="Chiniquy J."/>
            <person name="Barry K."/>
            <person name="LaButti K."/>
            <person name="Simmons B.A."/>
            <person name="Magnuson J.K."/>
            <person name="Mortensen U.H."/>
            <person name="Larsen T.O."/>
            <person name="Grigoriev I.V."/>
            <person name="Baker S.E."/>
            <person name="Andersen M.R."/>
            <person name="Nordberg H.P."/>
            <person name="Cantor M.N."/>
            <person name="Hua S.X."/>
        </authorList>
    </citation>
    <scope>NUCLEOTIDE SEQUENCE [LARGE SCALE GENOMIC DNA]</scope>
    <source>
        <strain evidence="8 9">CBS 102.13</strain>
    </source>
</reference>
<comment type="subcellular location">
    <subcellularLocation>
        <location evidence="1">Membrane</location>
        <topology evidence="1">Multi-pass membrane protein</topology>
    </subcellularLocation>
</comment>
<feature type="region of interest" description="Disordered" evidence="5">
    <location>
        <begin position="63"/>
        <end position="111"/>
    </location>
</feature>
<dbReference type="FunFam" id="1.20.1250.20:FF:000088">
    <property type="entry name" value="MFS multidrug transporter, putative"/>
    <property type="match status" value="1"/>
</dbReference>
<evidence type="ECO:0000313" key="8">
    <source>
        <dbReference type="EMBL" id="PLB41610.1"/>
    </source>
</evidence>
<feature type="transmembrane region" description="Helical" evidence="6">
    <location>
        <begin position="136"/>
        <end position="156"/>
    </location>
</feature>
<feature type="domain" description="Major facilitator superfamily (MFS) profile" evidence="7">
    <location>
        <begin position="138"/>
        <end position="571"/>
    </location>
</feature>
<feature type="transmembrane region" description="Helical" evidence="6">
    <location>
        <begin position="291"/>
        <end position="311"/>
    </location>
</feature>
<feature type="transmembrane region" description="Helical" evidence="6">
    <location>
        <begin position="233"/>
        <end position="253"/>
    </location>
</feature>
<feature type="transmembrane region" description="Helical" evidence="6">
    <location>
        <begin position="366"/>
        <end position="391"/>
    </location>
</feature>
<gene>
    <name evidence="8" type="ORF">BDW47DRAFT_99384</name>
</gene>
<feature type="transmembrane region" description="Helical" evidence="6">
    <location>
        <begin position="6"/>
        <end position="27"/>
    </location>
</feature>
<feature type="region of interest" description="Disordered" evidence="5">
    <location>
        <begin position="583"/>
        <end position="613"/>
    </location>
</feature>
<evidence type="ECO:0000256" key="6">
    <source>
        <dbReference type="SAM" id="Phobius"/>
    </source>
</evidence>
<dbReference type="PANTHER" id="PTHR23502">
    <property type="entry name" value="MAJOR FACILITATOR SUPERFAMILY"/>
    <property type="match status" value="1"/>
</dbReference>
<dbReference type="GO" id="GO:0022857">
    <property type="term" value="F:transmembrane transporter activity"/>
    <property type="evidence" value="ECO:0007669"/>
    <property type="project" value="InterPro"/>
</dbReference>
<dbReference type="SUPFAM" id="SSF103473">
    <property type="entry name" value="MFS general substrate transporter"/>
    <property type="match status" value="1"/>
</dbReference>
<proteinExistence type="predicted"/>
<evidence type="ECO:0000256" key="2">
    <source>
        <dbReference type="ARBA" id="ARBA00022692"/>
    </source>
</evidence>
<evidence type="ECO:0000256" key="3">
    <source>
        <dbReference type="ARBA" id="ARBA00022989"/>
    </source>
</evidence>
<evidence type="ECO:0000256" key="1">
    <source>
        <dbReference type="ARBA" id="ARBA00004141"/>
    </source>
</evidence>
<feature type="transmembrane region" description="Helical" evidence="6">
    <location>
        <begin position="397"/>
        <end position="424"/>
    </location>
</feature>
<protein>
    <submittedName>
        <fullName evidence="8">Putative MFS transporter</fullName>
    </submittedName>
</protein>
<organism evidence="8 9">
    <name type="scientific">Aspergillus candidus</name>
    <dbReference type="NCBI Taxonomy" id="41067"/>
    <lineage>
        <taxon>Eukaryota</taxon>
        <taxon>Fungi</taxon>
        <taxon>Dikarya</taxon>
        <taxon>Ascomycota</taxon>
        <taxon>Pezizomycotina</taxon>
        <taxon>Eurotiomycetes</taxon>
        <taxon>Eurotiomycetidae</taxon>
        <taxon>Eurotiales</taxon>
        <taxon>Aspergillaceae</taxon>
        <taxon>Aspergillus</taxon>
        <taxon>Aspergillus subgen. Circumdati</taxon>
    </lineage>
</organism>
<dbReference type="Proteomes" id="UP000234585">
    <property type="component" value="Unassembled WGS sequence"/>
</dbReference>
<feature type="transmembrane region" description="Helical" evidence="6">
    <location>
        <begin position="445"/>
        <end position="465"/>
    </location>
</feature>
<name>A0A2I2FLX5_ASPCN</name>
<sequence>MQINRYDALVLSFGILSAPLSFIYPLSSLLQPTRQERTRAFFAAHLSISSLSSSPSAIHMSDHAKEKDKIEGLEDPPPRVLSNDHPTQTLAENVSSSASDGSGEPTKEIHYGGRRELTDDECYDKLGFCFPWWKKWMILSVIFVVQMSMNFNTGVYANAIPGLTEDFGISEQAARVGQAVFLVAYAFGCELWAPWSEELGRWPIMQLSLFLVNIWQIPCAVAPNYATIVVCRILGGLSSAGGSVTLGMTADMWEAEDQGFAVAFVVLSSVGGSTVGPFFGGFIGEYLDWHWVFWIQLIFGVVTQVMHFFMVPETRATILIDREAKRRRKSGEADVYGPSEVSPGLDAKEVLRIWRRPFEMFIREPIVLFLSLLSGFSDALIFVFTASFPLVFQQWDFSVLAVGMTFGAILLGYIIAYAIFLPDVWRQMTVRHAKGGGARLPERRLLLLLFICPLEPIGLLGFAWTTMGPAYTPWIAPLIFACLIAMANYGIYMATIDYMVAAYGPYSASATGGNGFARDFLAGIATMYSTPMYQNIGGRFHLQWASTLLGCAGVLVMIPIYVFYWKGPEIRARSKFAQTLEADRQRHAERRASQAFGSRRPSHISADEKPFGS</sequence>
<keyword evidence="3 6" id="KW-1133">Transmembrane helix</keyword>
<feature type="transmembrane region" description="Helical" evidence="6">
    <location>
        <begin position="516"/>
        <end position="536"/>
    </location>
</feature>
<dbReference type="EMBL" id="KZ559120">
    <property type="protein sequence ID" value="PLB41610.1"/>
    <property type="molecule type" value="Genomic_DNA"/>
</dbReference>
<dbReference type="GO" id="GO:0005886">
    <property type="term" value="C:plasma membrane"/>
    <property type="evidence" value="ECO:0007669"/>
    <property type="project" value="TreeGrafter"/>
</dbReference>
<feature type="transmembrane region" description="Helical" evidence="6">
    <location>
        <begin position="260"/>
        <end position="279"/>
    </location>
</feature>
<dbReference type="Pfam" id="PF07690">
    <property type="entry name" value="MFS_1"/>
    <property type="match status" value="1"/>
</dbReference>
<dbReference type="InterPro" id="IPR011701">
    <property type="entry name" value="MFS"/>
</dbReference>
<dbReference type="PROSITE" id="PS50850">
    <property type="entry name" value="MFS"/>
    <property type="match status" value="1"/>
</dbReference>
<evidence type="ECO:0000259" key="7">
    <source>
        <dbReference type="PROSITE" id="PS50850"/>
    </source>
</evidence>
<feature type="compositionally biased region" description="Basic and acidic residues" evidence="5">
    <location>
        <begin position="583"/>
        <end position="592"/>
    </location>
</feature>
<evidence type="ECO:0000256" key="5">
    <source>
        <dbReference type="SAM" id="MobiDB-lite"/>
    </source>
</evidence>
<feature type="compositionally biased region" description="Polar residues" evidence="5">
    <location>
        <begin position="84"/>
        <end position="100"/>
    </location>
</feature>
<dbReference type="Gene3D" id="1.20.1250.20">
    <property type="entry name" value="MFS general substrate transporter like domains"/>
    <property type="match status" value="1"/>
</dbReference>
<feature type="compositionally biased region" description="Basic and acidic residues" evidence="5">
    <location>
        <begin position="63"/>
        <end position="72"/>
    </location>
</feature>
<feature type="transmembrane region" description="Helical" evidence="6">
    <location>
        <begin position="542"/>
        <end position="565"/>
    </location>
</feature>
<dbReference type="OrthoDB" id="5376138at2759"/>
<dbReference type="InterPro" id="IPR020846">
    <property type="entry name" value="MFS_dom"/>
</dbReference>
<dbReference type="GeneID" id="36528034"/>
<keyword evidence="2 6" id="KW-0812">Transmembrane</keyword>
<evidence type="ECO:0000256" key="4">
    <source>
        <dbReference type="ARBA" id="ARBA00023136"/>
    </source>
</evidence>
<dbReference type="InterPro" id="IPR036259">
    <property type="entry name" value="MFS_trans_sf"/>
</dbReference>